<dbReference type="GeneID" id="90644328"/>
<reference evidence="2 3" key="1">
    <citation type="submission" date="2023-09" db="EMBL/GenBank/DDBJ databases">
        <title>Complete-Gapless Cercospora beticola genome.</title>
        <authorList>
            <person name="Wyatt N.A."/>
            <person name="Spanner R.E."/>
            <person name="Bolton M.D."/>
        </authorList>
    </citation>
    <scope>NUCLEOTIDE SEQUENCE [LARGE SCALE GENOMIC DNA]</scope>
    <source>
        <strain evidence="2">Cb09-40</strain>
    </source>
</reference>
<dbReference type="Proteomes" id="UP001302367">
    <property type="component" value="Chromosome 4"/>
</dbReference>
<protein>
    <submittedName>
        <fullName evidence="2">Uncharacterized protein</fullName>
    </submittedName>
</protein>
<organism evidence="2 3">
    <name type="scientific">Cercospora beticola</name>
    <name type="common">Sugarbeet leaf spot fungus</name>
    <dbReference type="NCBI Taxonomy" id="122368"/>
    <lineage>
        <taxon>Eukaryota</taxon>
        <taxon>Fungi</taxon>
        <taxon>Dikarya</taxon>
        <taxon>Ascomycota</taxon>
        <taxon>Pezizomycotina</taxon>
        <taxon>Dothideomycetes</taxon>
        <taxon>Dothideomycetidae</taxon>
        <taxon>Mycosphaerellales</taxon>
        <taxon>Mycosphaerellaceae</taxon>
        <taxon>Cercospora</taxon>
    </lineage>
</organism>
<feature type="compositionally biased region" description="Low complexity" evidence="1">
    <location>
        <begin position="115"/>
        <end position="126"/>
    </location>
</feature>
<evidence type="ECO:0000256" key="1">
    <source>
        <dbReference type="SAM" id="MobiDB-lite"/>
    </source>
</evidence>
<name>A0ABZ0NSF5_CERBT</name>
<evidence type="ECO:0000313" key="2">
    <source>
        <dbReference type="EMBL" id="WPB02402.1"/>
    </source>
</evidence>
<dbReference type="EMBL" id="CP134187">
    <property type="protein sequence ID" value="WPB02402.1"/>
    <property type="molecule type" value="Genomic_DNA"/>
</dbReference>
<feature type="region of interest" description="Disordered" evidence="1">
    <location>
        <begin position="108"/>
        <end position="143"/>
    </location>
</feature>
<evidence type="ECO:0000313" key="3">
    <source>
        <dbReference type="Proteomes" id="UP001302367"/>
    </source>
</evidence>
<accession>A0ABZ0NSF5</accession>
<gene>
    <name evidence="2" type="ORF">RHO25_007036</name>
</gene>
<sequence>MPEGLGDNRNSAHIRDVTIVASDLVLQAVHYWDDDGQSKQLTRRERFAEWLAHEYSEPALPRTVETLVIDDDEIPSIETLLSDEKGLAPYSETAEWLDNALSALITAKHGEPNSGGQNETGQQGTGDSSERYELSTTIDGQDSRSGARYVYPHLKAVHVNTLGRSASIEEQHSRFWLAKSMQATLERGIESHAAKSFSYWRHKSSTES</sequence>
<keyword evidence="3" id="KW-1185">Reference proteome</keyword>
<proteinExistence type="predicted"/>
<feature type="compositionally biased region" description="Polar residues" evidence="1">
    <location>
        <begin position="134"/>
        <end position="143"/>
    </location>
</feature>
<dbReference type="RefSeq" id="XP_065458951.1">
    <property type="nucleotide sequence ID" value="XM_065602879.1"/>
</dbReference>